<protein>
    <recommendedName>
        <fullName evidence="8 10">Phosphate acyltransferase</fullName>
        <ecNumber evidence="8 10">2.3.1.274</ecNumber>
    </recommendedName>
    <alternativeName>
        <fullName evidence="10">Acyl-ACP phosphotransacylase</fullName>
    </alternativeName>
    <alternativeName>
        <fullName evidence="10">Acyl-[acyl-carrier-protein]--phosphate acyltransferase</fullName>
    </alternativeName>
    <alternativeName>
        <fullName evidence="10">Phosphate-acyl-ACP acyltransferase</fullName>
    </alternativeName>
</protein>
<dbReference type="EC" id="2.3.1.274" evidence="8 10"/>
<name>A0A2W7GS01_9BACT</name>
<evidence type="ECO:0000256" key="8">
    <source>
        <dbReference type="ARBA" id="ARBA00024069"/>
    </source>
</evidence>
<comment type="function">
    <text evidence="10">Catalyzes the reversible formation of acyl-phosphate (acyl-PO(4)) from acyl-[acyl-carrier-protein] (acyl-ACP). This enzyme utilizes acyl-ACP as fatty acyl donor, but not acyl-CoA.</text>
</comment>
<dbReference type="PANTHER" id="PTHR30100">
    <property type="entry name" value="FATTY ACID/PHOSPHOLIPID SYNTHESIS PROTEIN PLSX"/>
    <property type="match status" value="1"/>
</dbReference>
<evidence type="ECO:0000256" key="10">
    <source>
        <dbReference type="HAMAP-Rule" id="MF_00019"/>
    </source>
</evidence>
<evidence type="ECO:0000313" key="12">
    <source>
        <dbReference type="Proteomes" id="UP000249646"/>
    </source>
</evidence>
<keyword evidence="11" id="KW-0012">Acyltransferase</keyword>
<evidence type="ECO:0000256" key="2">
    <source>
        <dbReference type="ARBA" id="ARBA00022490"/>
    </source>
</evidence>
<comment type="pathway">
    <text evidence="10">Lipid metabolism; phospholipid metabolism.</text>
</comment>
<evidence type="ECO:0000256" key="9">
    <source>
        <dbReference type="ARBA" id="ARBA00046608"/>
    </source>
</evidence>
<keyword evidence="5 10" id="KW-0443">Lipid metabolism</keyword>
<proteinExistence type="inferred from homology"/>
<evidence type="ECO:0000256" key="7">
    <source>
        <dbReference type="ARBA" id="ARBA00023264"/>
    </source>
</evidence>
<dbReference type="Gene3D" id="3.40.718.10">
    <property type="entry name" value="Isopropylmalate Dehydrogenase"/>
    <property type="match status" value="1"/>
</dbReference>
<comment type="catalytic activity">
    <reaction evidence="1 10">
        <text>a fatty acyl-[ACP] + phosphate = an acyl phosphate + holo-[ACP]</text>
        <dbReference type="Rhea" id="RHEA:42292"/>
        <dbReference type="Rhea" id="RHEA-COMP:9685"/>
        <dbReference type="Rhea" id="RHEA-COMP:14125"/>
        <dbReference type="ChEBI" id="CHEBI:43474"/>
        <dbReference type="ChEBI" id="CHEBI:59918"/>
        <dbReference type="ChEBI" id="CHEBI:64479"/>
        <dbReference type="ChEBI" id="CHEBI:138651"/>
        <dbReference type="EC" id="2.3.1.274"/>
    </reaction>
</comment>
<dbReference type="GO" id="GO:0008654">
    <property type="term" value="P:phospholipid biosynthetic process"/>
    <property type="evidence" value="ECO:0007669"/>
    <property type="project" value="UniProtKB-KW"/>
</dbReference>
<dbReference type="OrthoDB" id="9806408at2"/>
<accession>A0A2W7GS01</accession>
<keyword evidence="2 10" id="KW-0963">Cytoplasm</keyword>
<keyword evidence="3 10" id="KW-0444">Lipid biosynthesis</keyword>
<comment type="caution">
    <text evidence="11">The sequence shown here is derived from an EMBL/GenBank/DDBJ whole genome shotgun (WGS) entry which is preliminary data.</text>
</comment>
<dbReference type="NCBIfam" id="TIGR00182">
    <property type="entry name" value="plsX"/>
    <property type="match status" value="1"/>
</dbReference>
<dbReference type="GO" id="GO:0043811">
    <property type="term" value="F:phosphate:acyl-[acyl carrier protein] acyltransferase activity"/>
    <property type="evidence" value="ECO:0007669"/>
    <property type="project" value="UniProtKB-UniRule"/>
</dbReference>
<keyword evidence="12" id="KW-1185">Reference proteome</keyword>
<evidence type="ECO:0000256" key="3">
    <source>
        <dbReference type="ARBA" id="ARBA00022516"/>
    </source>
</evidence>
<keyword evidence="7 10" id="KW-1208">Phospholipid metabolism</keyword>
<evidence type="ECO:0000256" key="1">
    <source>
        <dbReference type="ARBA" id="ARBA00001232"/>
    </source>
</evidence>
<dbReference type="UniPathway" id="UPA00085"/>
<evidence type="ECO:0000256" key="6">
    <source>
        <dbReference type="ARBA" id="ARBA00023209"/>
    </source>
</evidence>
<keyword evidence="6 10" id="KW-0594">Phospholipid biosynthesis</keyword>
<organism evidence="11 12">
    <name type="scientific">Metamycoplasma auris</name>
    <dbReference type="NCBI Taxonomy" id="51363"/>
    <lineage>
        <taxon>Bacteria</taxon>
        <taxon>Bacillati</taxon>
        <taxon>Mycoplasmatota</taxon>
        <taxon>Mycoplasmoidales</taxon>
        <taxon>Metamycoplasmataceae</taxon>
        <taxon>Metamycoplasma</taxon>
    </lineage>
</organism>
<dbReference type="PANTHER" id="PTHR30100:SF1">
    <property type="entry name" value="PHOSPHATE ACYLTRANSFERASE"/>
    <property type="match status" value="1"/>
</dbReference>
<dbReference type="InterPro" id="IPR003664">
    <property type="entry name" value="FA_synthesis"/>
</dbReference>
<evidence type="ECO:0000256" key="5">
    <source>
        <dbReference type="ARBA" id="ARBA00023098"/>
    </source>
</evidence>
<dbReference type="SUPFAM" id="SSF53659">
    <property type="entry name" value="Isocitrate/Isopropylmalate dehydrogenase-like"/>
    <property type="match status" value="1"/>
</dbReference>
<comment type="subcellular location">
    <subcellularLocation>
        <location evidence="10">Cytoplasm</location>
    </subcellularLocation>
    <text evidence="10">Associated with the membrane possibly through PlsY.</text>
</comment>
<gene>
    <name evidence="10" type="primary">plsX</name>
    <name evidence="11" type="ORF">BCF89_10312</name>
</gene>
<comment type="similarity">
    <text evidence="10">Belongs to the PlsX family.</text>
</comment>
<keyword evidence="4 10" id="KW-0808">Transferase</keyword>
<sequence length="341" mass="38062">MKKIVFDVMNNDNGIYDAIKGAIAFKIKNPEYKIALVGNKEIIEAELSKNNPTINKDSFTIIDSKNIIHLSSSPRDALKNPSSMLDAFNYLIENDYDAILSSGDSGAFTTLSMLKIKRLNNVERIAFMPILPTLIGKHTLLLDAGANIETSAEYLNNWAILATYYHKLIFNSNIKPSIGLLNIGTEEYKGSPLNKEAYKILRENQHINFYGFIEPKDAIEGKIDIILADGQSGNIFLKTLESSFLGFGKMLKDIIHTNIVTKFGGLLLKKQLKKMKSNFDYRNVGGAYIIGLDKVVVKAHGGSDEIAFEGALNQIKNLLDKETFIDDLKKELDNINYVSIE</sequence>
<dbReference type="AlphaFoldDB" id="A0A2W7GS01"/>
<dbReference type="Pfam" id="PF02504">
    <property type="entry name" value="FA_synthesis"/>
    <property type="match status" value="1"/>
</dbReference>
<dbReference type="EMBL" id="QKUB01000003">
    <property type="protein sequence ID" value="PZW00553.1"/>
    <property type="molecule type" value="Genomic_DNA"/>
</dbReference>
<reference evidence="11 12" key="1">
    <citation type="submission" date="2018-06" db="EMBL/GenBank/DDBJ databases">
        <title>Genomic Encyclopedia of Archaeal and Bacterial Type Strains, Phase II (KMG-II): from individual species to whole genera.</title>
        <authorList>
            <person name="Goeker M."/>
        </authorList>
    </citation>
    <scope>NUCLEOTIDE SEQUENCE [LARGE SCALE GENOMIC DNA]</scope>
    <source>
        <strain evidence="11 12">ATCC 51348</strain>
    </source>
</reference>
<dbReference type="RefSeq" id="WP_111518349.1">
    <property type="nucleotide sequence ID" value="NZ_QKUB01000003.1"/>
</dbReference>
<dbReference type="GO" id="GO:0006633">
    <property type="term" value="P:fatty acid biosynthetic process"/>
    <property type="evidence" value="ECO:0007669"/>
    <property type="project" value="UniProtKB-UniRule"/>
</dbReference>
<dbReference type="HAMAP" id="MF_00019">
    <property type="entry name" value="PlsX"/>
    <property type="match status" value="1"/>
</dbReference>
<dbReference type="InterPro" id="IPR012281">
    <property type="entry name" value="Phospholipid_synth_PlsX-like"/>
</dbReference>
<evidence type="ECO:0000256" key="4">
    <source>
        <dbReference type="ARBA" id="ARBA00022679"/>
    </source>
</evidence>
<evidence type="ECO:0000313" key="11">
    <source>
        <dbReference type="EMBL" id="PZW00553.1"/>
    </source>
</evidence>
<comment type="subunit">
    <text evidence="9 10">Homodimer. Probably interacts with PlsY.</text>
</comment>
<dbReference type="PIRSF" id="PIRSF002465">
    <property type="entry name" value="Phsphlp_syn_PlsX"/>
    <property type="match status" value="1"/>
</dbReference>
<dbReference type="Proteomes" id="UP000249646">
    <property type="component" value="Unassembled WGS sequence"/>
</dbReference>
<dbReference type="GO" id="GO:0005737">
    <property type="term" value="C:cytoplasm"/>
    <property type="evidence" value="ECO:0007669"/>
    <property type="project" value="UniProtKB-SubCell"/>
</dbReference>